<organism evidence="2 3">
    <name type="scientific">Candidatus Onthenecus intestinigallinarum</name>
    <dbReference type="NCBI Taxonomy" id="2840875"/>
    <lineage>
        <taxon>Bacteria</taxon>
        <taxon>Bacillati</taxon>
        <taxon>Bacillota</taxon>
        <taxon>Clostridia</taxon>
        <taxon>Eubacteriales</taxon>
        <taxon>Candidatus Onthenecus</taxon>
    </lineage>
</organism>
<dbReference type="AlphaFoldDB" id="A0A9D1CPN9"/>
<gene>
    <name evidence="2" type="ORF">IAB73_00950</name>
</gene>
<sequence length="344" mass="38725">MSVIIPVYNVEAYVERCIESVAAQTCADFEALLVDDGSPDGSGAILERWARRDPRFRVLRKENGGLSSARNAGMDAARGDYLLFVDADDWIDPELVADALQAAKRSGAEQVHFNYRRAFADHVEGAYLPLRDEVIDLERLGLANYFYRYWMPYAHGQEAWARLYRRDVVERYGLRFAPNDEIFAEDTLMSAMLLLHTRRMAVLARPYVYYRQREDGIMGRPKPRLARRLIALSSRLCAYARACGAHEPLRGVLPVLCYDKLIAKGISQDPSLSDACAAMREALGDPEIVALLRALRGVGPLLQYTLHTGRGLRTQVRARLFAHRWLRGDVEGAAALIARREGLA</sequence>
<dbReference type="InterPro" id="IPR050834">
    <property type="entry name" value="Glycosyltransf_2"/>
</dbReference>
<reference evidence="2" key="2">
    <citation type="journal article" date="2021" name="PeerJ">
        <title>Extensive microbial diversity within the chicken gut microbiome revealed by metagenomics and culture.</title>
        <authorList>
            <person name="Gilroy R."/>
            <person name="Ravi A."/>
            <person name="Getino M."/>
            <person name="Pursley I."/>
            <person name="Horton D.L."/>
            <person name="Alikhan N.F."/>
            <person name="Baker D."/>
            <person name="Gharbi K."/>
            <person name="Hall N."/>
            <person name="Watson M."/>
            <person name="Adriaenssens E.M."/>
            <person name="Foster-Nyarko E."/>
            <person name="Jarju S."/>
            <person name="Secka A."/>
            <person name="Antonio M."/>
            <person name="Oren A."/>
            <person name="Chaudhuri R.R."/>
            <person name="La Ragione R."/>
            <person name="Hildebrand F."/>
            <person name="Pallen M.J."/>
        </authorList>
    </citation>
    <scope>NUCLEOTIDE SEQUENCE</scope>
    <source>
        <strain evidence="2">ChiSxjej2B14-6234</strain>
    </source>
</reference>
<dbReference type="Pfam" id="PF00535">
    <property type="entry name" value="Glycos_transf_2"/>
    <property type="match status" value="1"/>
</dbReference>
<dbReference type="InterPro" id="IPR001173">
    <property type="entry name" value="Glyco_trans_2-like"/>
</dbReference>
<protein>
    <submittedName>
        <fullName evidence="2">Glycosyltransferase family 2 protein</fullName>
    </submittedName>
</protein>
<dbReference type="EMBL" id="DVFJ01000004">
    <property type="protein sequence ID" value="HIQ70775.1"/>
    <property type="molecule type" value="Genomic_DNA"/>
</dbReference>
<dbReference type="Gene3D" id="3.90.550.10">
    <property type="entry name" value="Spore Coat Polysaccharide Biosynthesis Protein SpsA, Chain A"/>
    <property type="match status" value="1"/>
</dbReference>
<reference evidence="2" key="1">
    <citation type="submission" date="2020-10" db="EMBL/GenBank/DDBJ databases">
        <authorList>
            <person name="Gilroy R."/>
        </authorList>
    </citation>
    <scope>NUCLEOTIDE SEQUENCE</scope>
    <source>
        <strain evidence="2">ChiSxjej2B14-6234</strain>
    </source>
</reference>
<dbReference type="InterPro" id="IPR029044">
    <property type="entry name" value="Nucleotide-diphossugar_trans"/>
</dbReference>
<name>A0A9D1CPN9_9FIRM</name>
<dbReference type="PANTHER" id="PTHR43685:SF2">
    <property type="entry name" value="GLYCOSYLTRANSFERASE 2-LIKE DOMAIN-CONTAINING PROTEIN"/>
    <property type="match status" value="1"/>
</dbReference>
<evidence type="ECO:0000313" key="3">
    <source>
        <dbReference type="Proteomes" id="UP000886887"/>
    </source>
</evidence>
<dbReference type="SUPFAM" id="SSF53448">
    <property type="entry name" value="Nucleotide-diphospho-sugar transferases"/>
    <property type="match status" value="1"/>
</dbReference>
<feature type="domain" description="Glycosyltransferase 2-like" evidence="1">
    <location>
        <begin position="2"/>
        <end position="172"/>
    </location>
</feature>
<comment type="caution">
    <text evidence="2">The sequence shown here is derived from an EMBL/GenBank/DDBJ whole genome shotgun (WGS) entry which is preliminary data.</text>
</comment>
<proteinExistence type="predicted"/>
<evidence type="ECO:0000259" key="1">
    <source>
        <dbReference type="Pfam" id="PF00535"/>
    </source>
</evidence>
<dbReference type="Proteomes" id="UP000886887">
    <property type="component" value="Unassembled WGS sequence"/>
</dbReference>
<evidence type="ECO:0000313" key="2">
    <source>
        <dbReference type="EMBL" id="HIQ70775.1"/>
    </source>
</evidence>
<dbReference type="PANTHER" id="PTHR43685">
    <property type="entry name" value="GLYCOSYLTRANSFERASE"/>
    <property type="match status" value="1"/>
</dbReference>
<dbReference type="CDD" id="cd00761">
    <property type="entry name" value="Glyco_tranf_GTA_type"/>
    <property type="match status" value="1"/>
</dbReference>
<accession>A0A9D1CPN9</accession>